<feature type="non-terminal residue" evidence="2">
    <location>
        <position position="1"/>
    </location>
</feature>
<evidence type="ECO:0000259" key="1">
    <source>
        <dbReference type="PROSITE" id="PS50801"/>
    </source>
</evidence>
<gene>
    <name evidence="2" type="ORF">LCGC14_2360000</name>
</gene>
<dbReference type="PROSITE" id="PS50801">
    <property type="entry name" value="STAS"/>
    <property type="match status" value="1"/>
</dbReference>
<dbReference type="InterPro" id="IPR002645">
    <property type="entry name" value="STAS_dom"/>
</dbReference>
<evidence type="ECO:0000313" key="2">
    <source>
        <dbReference type="EMBL" id="KKL45004.1"/>
    </source>
</evidence>
<reference evidence="2" key="1">
    <citation type="journal article" date="2015" name="Nature">
        <title>Complex archaea that bridge the gap between prokaryotes and eukaryotes.</title>
        <authorList>
            <person name="Spang A."/>
            <person name="Saw J.H."/>
            <person name="Jorgensen S.L."/>
            <person name="Zaremba-Niedzwiedzka K."/>
            <person name="Martijn J."/>
            <person name="Lind A.E."/>
            <person name="van Eijk R."/>
            <person name="Schleper C."/>
            <person name="Guy L."/>
            <person name="Ettema T.J."/>
        </authorList>
    </citation>
    <scope>NUCLEOTIDE SEQUENCE</scope>
</reference>
<dbReference type="EMBL" id="LAZR01034545">
    <property type="protein sequence ID" value="KKL45004.1"/>
    <property type="molecule type" value="Genomic_DNA"/>
</dbReference>
<dbReference type="SUPFAM" id="SSF52091">
    <property type="entry name" value="SpoIIaa-like"/>
    <property type="match status" value="1"/>
</dbReference>
<dbReference type="AlphaFoldDB" id="A0A0F9C739"/>
<sequence length="76" mass="9003">MGRMQYLDQSGLYTLEDVLLDLRKSDITILFVDVLKQPRYMMERVQIIPNLISEQHIFKDFAACLERIKKNVVDEN</sequence>
<comment type="caution">
    <text evidence="2">The sequence shown here is derived from an EMBL/GenBank/DDBJ whole genome shotgun (WGS) entry which is preliminary data.</text>
</comment>
<organism evidence="2">
    <name type="scientific">marine sediment metagenome</name>
    <dbReference type="NCBI Taxonomy" id="412755"/>
    <lineage>
        <taxon>unclassified sequences</taxon>
        <taxon>metagenomes</taxon>
        <taxon>ecological metagenomes</taxon>
    </lineage>
</organism>
<name>A0A0F9C739_9ZZZZ</name>
<proteinExistence type="predicted"/>
<feature type="domain" description="STAS" evidence="1">
    <location>
        <begin position="1"/>
        <end position="68"/>
    </location>
</feature>
<protein>
    <recommendedName>
        <fullName evidence="1">STAS domain-containing protein</fullName>
    </recommendedName>
</protein>
<accession>A0A0F9C739</accession>
<dbReference type="InterPro" id="IPR036513">
    <property type="entry name" value="STAS_dom_sf"/>
</dbReference>
<dbReference type="Gene3D" id="3.30.750.24">
    <property type="entry name" value="STAS domain"/>
    <property type="match status" value="1"/>
</dbReference>